<accession>A0A5P1EVJ5</accession>
<proteinExistence type="predicted"/>
<organism evidence="2 3">
    <name type="scientific">Asparagus officinalis</name>
    <name type="common">Garden asparagus</name>
    <dbReference type="NCBI Taxonomy" id="4686"/>
    <lineage>
        <taxon>Eukaryota</taxon>
        <taxon>Viridiplantae</taxon>
        <taxon>Streptophyta</taxon>
        <taxon>Embryophyta</taxon>
        <taxon>Tracheophyta</taxon>
        <taxon>Spermatophyta</taxon>
        <taxon>Magnoliopsida</taxon>
        <taxon>Liliopsida</taxon>
        <taxon>Asparagales</taxon>
        <taxon>Asparagaceae</taxon>
        <taxon>Asparagoideae</taxon>
        <taxon>Asparagus</taxon>
    </lineage>
</organism>
<gene>
    <name evidence="2" type="ORF">A4U43_C05F30240</name>
</gene>
<evidence type="ECO:0000313" key="3">
    <source>
        <dbReference type="Proteomes" id="UP000243459"/>
    </source>
</evidence>
<evidence type="ECO:0000256" key="1">
    <source>
        <dbReference type="SAM" id="MobiDB-lite"/>
    </source>
</evidence>
<reference evidence="3" key="1">
    <citation type="journal article" date="2017" name="Nat. Commun.">
        <title>The asparagus genome sheds light on the origin and evolution of a young Y chromosome.</title>
        <authorList>
            <person name="Harkess A."/>
            <person name="Zhou J."/>
            <person name="Xu C."/>
            <person name="Bowers J.E."/>
            <person name="Van der Hulst R."/>
            <person name="Ayyampalayam S."/>
            <person name="Mercati F."/>
            <person name="Riccardi P."/>
            <person name="McKain M.R."/>
            <person name="Kakrana A."/>
            <person name="Tang H."/>
            <person name="Ray J."/>
            <person name="Groenendijk J."/>
            <person name="Arikit S."/>
            <person name="Mathioni S.M."/>
            <person name="Nakano M."/>
            <person name="Shan H."/>
            <person name="Telgmann-Rauber A."/>
            <person name="Kanno A."/>
            <person name="Yue Z."/>
            <person name="Chen H."/>
            <person name="Li W."/>
            <person name="Chen Y."/>
            <person name="Xu X."/>
            <person name="Zhang Y."/>
            <person name="Luo S."/>
            <person name="Chen H."/>
            <person name="Gao J."/>
            <person name="Mao Z."/>
            <person name="Pires J.C."/>
            <person name="Luo M."/>
            <person name="Kudrna D."/>
            <person name="Wing R.A."/>
            <person name="Meyers B.C."/>
            <person name="Yi K."/>
            <person name="Kong H."/>
            <person name="Lavrijsen P."/>
            <person name="Sunseri F."/>
            <person name="Falavigna A."/>
            <person name="Ye Y."/>
            <person name="Leebens-Mack J.H."/>
            <person name="Chen G."/>
        </authorList>
    </citation>
    <scope>NUCLEOTIDE SEQUENCE [LARGE SCALE GENOMIC DNA]</scope>
    <source>
        <strain evidence="3">cv. DH0086</strain>
    </source>
</reference>
<name>A0A5P1EVJ5_ASPOF</name>
<keyword evidence="3" id="KW-1185">Reference proteome</keyword>
<dbReference type="AlphaFoldDB" id="A0A5P1EVJ5"/>
<dbReference type="Proteomes" id="UP000243459">
    <property type="component" value="Chromosome 5"/>
</dbReference>
<feature type="region of interest" description="Disordered" evidence="1">
    <location>
        <begin position="66"/>
        <end position="97"/>
    </location>
</feature>
<protein>
    <submittedName>
        <fullName evidence="2">Uncharacterized protein</fullName>
    </submittedName>
</protein>
<sequence length="217" mass="23323">MPRILLNEPYISAHPGFGKSRHCTLSCTEKMGWVKGLVALQLLGLIVSSMCSNIGEGFTDEKEIKLISPHPPAPVPTKAPPPPVKTPSPPVKTPPPSPPITLTSAILLCASSGAIVALVCRSKLGITYHGNSATDTKGYFFIKVQNIKKPSVMPGTCKVVVRPPAFCNKPIIPKNLQYGVPPKYERTEKAGSSKLVLFTVGFLEYGPSRPGLCPRQR</sequence>
<dbReference type="Gramene" id="ONK70098">
    <property type="protein sequence ID" value="ONK70098"/>
    <property type="gene ID" value="A4U43_C05F30240"/>
</dbReference>
<evidence type="ECO:0000313" key="2">
    <source>
        <dbReference type="EMBL" id="ONK70098.1"/>
    </source>
</evidence>
<feature type="compositionally biased region" description="Pro residues" evidence="1">
    <location>
        <begin position="69"/>
        <end position="97"/>
    </location>
</feature>
<dbReference type="EMBL" id="CM007385">
    <property type="protein sequence ID" value="ONK70098.1"/>
    <property type="molecule type" value="Genomic_DNA"/>
</dbReference>